<keyword evidence="3" id="KW-1185">Reference proteome</keyword>
<evidence type="ECO:0000313" key="3">
    <source>
        <dbReference type="Proteomes" id="UP001222770"/>
    </source>
</evidence>
<protein>
    <submittedName>
        <fullName evidence="2">Uncharacterized protein</fullName>
    </submittedName>
</protein>
<feature type="compositionally biased region" description="Basic and acidic residues" evidence="1">
    <location>
        <begin position="125"/>
        <end position="139"/>
    </location>
</feature>
<gene>
    <name evidence="2" type="ORF">POM99_02475</name>
</gene>
<evidence type="ECO:0000313" key="2">
    <source>
        <dbReference type="EMBL" id="MDF8332056.1"/>
    </source>
</evidence>
<dbReference type="EMBL" id="JAROCY010000002">
    <property type="protein sequence ID" value="MDF8332056.1"/>
    <property type="molecule type" value="Genomic_DNA"/>
</dbReference>
<organism evidence="2 3">
    <name type="scientific">Novosphingobium cyanobacteriorum</name>
    <dbReference type="NCBI Taxonomy" id="3024215"/>
    <lineage>
        <taxon>Bacteria</taxon>
        <taxon>Pseudomonadati</taxon>
        <taxon>Pseudomonadota</taxon>
        <taxon>Alphaproteobacteria</taxon>
        <taxon>Sphingomonadales</taxon>
        <taxon>Sphingomonadaceae</taxon>
        <taxon>Novosphingobium</taxon>
    </lineage>
</organism>
<dbReference type="Proteomes" id="UP001222770">
    <property type="component" value="Unassembled WGS sequence"/>
</dbReference>
<comment type="caution">
    <text evidence="2">The sequence shown here is derived from an EMBL/GenBank/DDBJ whole genome shotgun (WGS) entry which is preliminary data.</text>
</comment>
<feature type="region of interest" description="Disordered" evidence="1">
    <location>
        <begin position="117"/>
        <end position="159"/>
    </location>
</feature>
<evidence type="ECO:0000256" key="1">
    <source>
        <dbReference type="SAM" id="MobiDB-lite"/>
    </source>
</evidence>
<accession>A0ABT6CE15</accession>
<name>A0ABT6CE15_9SPHN</name>
<sequence length="159" mass="17165">MSRQCGILIYFSPVKTPGKAIRWIVTSSGQIVARFAVRLEPQGDGTRAIIDIPADPHGGEIYDGDKFYPRPALKQPLRPAVEELVNAAMEGRTFNGEGLNNTDRVCSIQRGGLESGAFHFSVNDDPGKDSAETARDRAAANRASTPEDYAAPMDKAMGD</sequence>
<proteinExistence type="predicted"/>
<reference evidence="2 3" key="1">
    <citation type="submission" date="2023-03" db="EMBL/GenBank/DDBJ databases">
        <title>Novosphingobium cyanobacteriorum sp. nov., isolated from a eutrophic reservoir during the Microcystis bloom period.</title>
        <authorList>
            <person name="Kang M."/>
            <person name="Le V."/>
            <person name="Ko S.-R."/>
            <person name="Lee S.-A."/>
            <person name="Ahn C.-Y."/>
        </authorList>
    </citation>
    <scope>NUCLEOTIDE SEQUENCE [LARGE SCALE GENOMIC DNA]</scope>
    <source>
        <strain evidence="2 3">HBC54</strain>
    </source>
</reference>